<dbReference type="Pfam" id="PF04364">
    <property type="entry name" value="DNA_pol3_chi"/>
    <property type="match status" value="1"/>
</dbReference>
<dbReference type="PANTHER" id="PTHR38767">
    <property type="entry name" value="DNA POLYMERASE III SUBUNIT CHI"/>
    <property type="match status" value="1"/>
</dbReference>
<dbReference type="InterPro" id="IPR036768">
    <property type="entry name" value="PolIII_chi_sf"/>
</dbReference>
<gene>
    <name evidence="1" type="primary">holC</name>
    <name evidence="1" type="ORF">FVIR_GE00397</name>
</gene>
<keyword evidence="1" id="KW-0548">Nucleotidyltransferase</keyword>
<reference evidence="2" key="1">
    <citation type="submission" date="2016-01" db="EMBL/GenBank/DDBJ databases">
        <authorList>
            <person name="Husnik F."/>
        </authorList>
    </citation>
    <scope>NUCLEOTIDE SEQUENCE [LARGE SCALE GENOMIC DNA]</scope>
</reference>
<keyword evidence="2" id="KW-1185">Reference proteome</keyword>
<name>A0A143WR71_9ENTR</name>
<accession>A0A143WR71</accession>
<organism evidence="1 2">
    <name type="scientific">Candidatus Gullanella endobia</name>
    <dbReference type="NCBI Taxonomy" id="1070130"/>
    <lineage>
        <taxon>Bacteria</taxon>
        <taxon>Pseudomonadati</taxon>
        <taxon>Pseudomonadota</taxon>
        <taxon>Gammaproteobacteria</taxon>
        <taxon>Enterobacterales</taxon>
        <taxon>Enterobacteriaceae</taxon>
        <taxon>Candidatus Gullanella</taxon>
    </lineage>
</organism>
<dbReference type="PANTHER" id="PTHR38767:SF1">
    <property type="entry name" value="DNA POLYMERASE III SUBUNIT CHI"/>
    <property type="match status" value="1"/>
</dbReference>
<dbReference type="RefSeq" id="WP_067498281.1">
    <property type="nucleotide sequence ID" value="NZ_LN999832.1"/>
</dbReference>
<dbReference type="AlphaFoldDB" id="A0A143WR71"/>
<keyword evidence="1" id="KW-0808">Transferase</keyword>
<protein>
    <submittedName>
        <fullName evidence="1">DNA polymerase III subunit chi</fullName>
        <ecNumber evidence="1">2.7.7.7</ecNumber>
    </submittedName>
</protein>
<proteinExistence type="predicted"/>
<dbReference type="InterPro" id="IPR007459">
    <property type="entry name" value="DNA_pol3_chi"/>
</dbReference>
<dbReference type="EC" id="2.7.7.7" evidence="1"/>
<dbReference type="KEGG" id="ged:FVIR_GE00397"/>
<dbReference type="PATRIC" id="fig|1070130.3.peg.630"/>
<dbReference type="GO" id="GO:0003677">
    <property type="term" value="F:DNA binding"/>
    <property type="evidence" value="ECO:0007669"/>
    <property type="project" value="InterPro"/>
</dbReference>
<dbReference type="Proteomes" id="UP000095665">
    <property type="component" value="Chromosome I"/>
</dbReference>
<dbReference type="SUPFAM" id="SSF102400">
    <property type="entry name" value="DNA polymerase III chi subunit"/>
    <property type="match status" value="1"/>
</dbReference>
<evidence type="ECO:0000313" key="1">
    <source>
        <dbReference type="EMBL" id="CUX96245.1"/>
    </source>
</evidence>
<dbReference type="STRING" id="1070130.FVIR_GE00397"/>
<sequence length="151" mass="17303">MKNVIFYLIEKYDISNGLTTVEQLACNLAADKWRQGKRVLIACEENDQAFKLDEAMWVHDPNAFVPHNLAGEGPNHGAPIELCWPQCRSNTPRDVLINLLPVYADFVSAFHEIIDFVPNSNVLKQLARDRYKIYRNFGFQLTTIILPKRGN</sequence>
<dbReference type="OrthoDB" id="5297568at2"/>
<evidence type="ECO:0000313" key="2">
    <source>
        <dbReference type="Proteomes" id="UP000095665"/>
    </source>
</evidence>
<dbReference type="EMBL" id="LN999832">
    <property type="protein sequence ID" value="CUX96245.1"/>
    <property type="molecule type" value="Genomic_DNA"/>
</dbReference>
<dbReference type="GO" id="GO:0006260">
    <property type="term" value="P:DNA replication"/>
    <property type="evidence" value="ECO:0007669"/>
    <property type="project" value="InterPro"/>
</dbReference>
<dbReference type="Gene3D" id="3.40.50.10110">
    <property type="entry name" value="DNA polymerase III subunit chi"/>
    <property type="match status" value="1"/>
</dbReference>
<dbReference type="GO" id="GO:0032298">
    <property type="term" value="P:positive regulation of DNA-templated DNA replication initiation"/>
    <property type="evidence" value="ECO:0007669"/>
    <property type="project" value="TreeGrafter"/>
</dbReference>
<dbReference type="GO" id="GO:0003887">
    <property type="term" value="F:DNA-directed DNA polymerase activity"/>
    <property type="evidence" value="ECO:0007669"/>
    <property type="project" value="UniProtKB-EC"/>
</dbReference>